<proteinExistence type="predicted"/>
<dbReference type="GeneID" id="111089393"/>
<sequence>MYPMNMSFPIARRLENLKCSRWNGKVWEDNHCEVEFVFTKQVNCRIFSLGFYGIFAPLSSSRNEEFTQEDRNTMELYNDTNPVTVQITLINLNGEMRKQQGFINHVQIHLAENIGVHASRIHNVRLLEDGMKLLVYYTSCLWFFKPGNFIS</sequence>
<organism evidence="1 2">
    <name type="scientific">Limulus polyphemus</name>
    <name type="common">Atlantic horseshoe crab</name>
    <dbReference type="NCBI Taxonomy" id="6850"/>
    <lineage>
        <taxon>Eukaryota</taxon>
        <taxon>Metazoa</taxon>
        <taxon>Ecdysozoa</taxon>
        <taxon>Arthropoda</taxon>
        <taxon>Chelicerata</taxon>
        <taxon>Merostomata</taxon>
        <taxon>Xiphosura</taxon>
        <taxon>Limulidae</taxon>
        <taxon>Limulus</taxon>
    </lineage>
</organism>
<dbReference type="RefSeq" id="XP_022257531.1">
    <property type="nucleotide sequence ID" value="XM_022401823.1"/>
</dbReference>
<protein>
    <submittedName>
        <fullName evidence="2">Uncharacterized protein LOC111089393</fullName>
    </submittedName>
</protein>
<gene>
    <name evidence="2" type="primary">LOC111089393</name>
</gene>
<evidence type="ECO:0000313" key="1">
    <source>
        <dbReference type="Proteomes" id="UP000694941"/>
    </source>
</evidence>
<name>A0ABM1TNS5_LIMPO</name>
<evidence type="ECO:0000313" key="2">
    <source>
        <dbReference type="RefSeq" id="XP_022257531.1"/>
    </source>
</evidence>
<dbReference type="Proteomes" id="UP000694941">
    <property type="component" value="Unplaced"/>
</dbReference>
<reference evidence="2" key="1">
    <citation type="submission" date="2025-08" db="UniProtKB">
        <authorList>
            <consortium name="RefSeq"/>
        </authorList>
    </citation>
    <scope>IDENTIFICATION</scope>
    <source>
        <tissue evidence="2">Muscle</tissue>
    </source>
</reference>
<accession>A0ABM1TNS5</accession>
<keyword evidence="1" id="KW-1185">Reference proteome</keyword>